<organism evidence="1 2">
    <name type="scientific">Spiromyces aspiralis</name>
    <dbReference type="NCBI Taxonomy" id="68401"/>
    <lineage>
        <taxon>Eukaryota</taxon>
        <taxon>Fungi</taxon>
        <taxon>Fungi incertae sedis</taxon>
        <taxon>Zoopagomycota</taxon>
        <taxon>Kickxellomycotina</taxon>
        <taxon>Kickxellomycetes</taxon>
        <taxon>Kickxellales</taxon>
        <taxon>Kickxellaceae</taxon>
        <taxon>Spiromyces</taxon>
    </lineage>
</organism>
<name>A0ACC1HDH8_9FUNG</name>
<dbReference type="EMBL" id="JAMZIH010005821">
    <property type="protein sequence ID" value="KAJ1674609.1"/>
    <property type="molecule type" value="Genomic_DNA"/>
</dbReference>
<keyword evidence="2" id="KW-1185">Reference proteome</keyword>
<gene>
    <name evidence="1" type="ORF">EV182_002927</name>
</gene>
<accession>A0ACC1HDH8</accession>
<proteinExistence type="predicted"/>
<evidence type="ECO:0000313" key="2">
    <source>
        <dbReference type="Proteomes" id="UP001145114"/>
    </source>
</evidence>
<dbReference type="Proteomes" id="UP001145114">
    <property type="component" value="Unassembled WGS sequence"/>
</dbReference>
<protein>
    <submittedName>
        <fullName evidence="1">Uncharacterized protein</fullName>
    </submittedName>
</protein>
<comment type="caution">
    <text evidence="1">The sequence shown here is derived from an EMBL/GenBank/DDBJ whole genome shotgun (WGS) entry which is preliminary data.</text>
</comment>
<reference evidence="1" key="1">
    <citation type="submission" date="2022-06" db="EMBL/GenBank/DDBJ databases">
        <title>Phylogenomic reconstructions and comparative analyses of Kickxellomycotina fungi.</title>
        <authorList>
            <person name="Reynolds N.K."/>
            <person name="Stajich J.E."/>
            <person name="Barry K."/>
            <person name="Grigoriev I.V."/>
            <person name="Crous P."/>
            <person name="Smith M.E."/>
        </authorList>
    </citation>
    <scope>NUCLEOTIDE SEQUENCE</scope>
    <source>
        <strain evidence="1">RSA 2271</strain>
    </source>
</reference>
<evidence type="ECO:0000313" key="1">
    <source>
        <dbReference type="EMBL" id="KAJ1674609.1"/>
    </source>
</evidence>
<sequence length="265" mass="30874">MQQGTASLELSRLAQFASDCMSVGCLRGFASFEVEVRSREELILRIRQLKKGDDATEREECNAGSGKRQPTSTLPILRYVEGVECHDETKLLIAKVGDEMAATPKLSDADLERDKSHISFLIGCYPRYRCPYVWLRSDHRVLIEAGENHPMDLNAPIDLESMKYWRQYDIRPWDVLAEILTNTKLRSANDNPFKIDYEYFERIPVEESTVAIGAMLDFLRKVYLRHYVFSDIVMDDIIWLQFRHFQLINSIRERSTRVQQRENMA</sequence>